<accession>A0A072VCR0</accession>
<evidence type="ECO:0000313" key="3">
    <source>
        <dbReference type="EnsemblPlants" id="KEH35935"/>
    </source>
</evidence>
<name>A0A072VCR0_MEDTR</name>
<keyword evidence="4" id="KW-1185">Reference proteome</keyword>
<reference evidence="3" key="3">
    <citation type="submission" date="2015-04" db="UniProtKB">
        <authorList>
            <consortium name="EnsemblPlants"/>
        </authorList>
    </citation>
    <scope>IDENTIFICATION</scope>
    <source>
        <strain evidence="3">cv. Jemalong A17</strain>
    </source>
</reference>
<dbReference type="EMBL" id="CM001219">
    <property type="protein sequence ID" value="KEH35935.1"/>
    <property type="molecule type" value="Genomic_DNA"/>
</dbReference>
<organism evidence="2 4">
    <name type="scientific">Medicago truncatula</name>
    <name type="common">Barrel medic</name>
    <name type="synonym">Medicago tribuloides</name>
    <dbReference type="NCBI Taxonomy" id="3880"/>
    <lineage>
        <taxon>Eukaryota</taxon>
        <taxon>Viridiplantae</taxon>
        <taxon>Streptophyta</taxon>
        <taxon>Embryophyta</taxon>
        <taxon>Tracheophyta</taxon>
        <taxon>Spermatophyta</taxon>
        <taxon>Magnoliopsida</taxon>
        <taxon>eudicotyledons</taxon>
        <taxon>Gunneridae</taxon>
        <taxon>Pentapetalae</taxon>
        <taxon>rosids</taxon>
        <taxon>fabids</taxon>
        <taxon>Fabales</taxon>
        <taxon>Fabaceae</taxon>
        <taxon>Papilionoideae</taxon>
        <taxon>50 kb inversion clade</taxon>
        <taxon>NPAAA clade</taxon>
        <taxon>Hologalegina</taxon>
        <taxon>IRL clade</taxon>
        <taxon>Trifolieae</taxon>
        <taxon>Medicago</taxon>
    </lineage>
</organism>
<reference evidence="2 4" key="1">
    <citation type="journal article" date="2011" name="Nature">
        <title>The Medicago genome provides insight into the evolution of rhizobial symbioses.</title>
        <authorList>
            <person name="Young N.D."/>
            <person name="Debelle F."/>
            <person name="Oldroyd G.E."/>
            <person name="Geurts R."/>
            <person name="Cannon S.B."/>
            <person name="Udvardi M.K."/>
            <person name="Benedito V.A."/>
            <person name="Mayer K.F."/>
            <person name="Gouzy J."/>
            <person name="Schoof H."/>
            <person name="Van de Peer Y."/>
            <person name="Proost S."/>
            <person name="Cook D.R."/>
            <person name="Meyers B.C."/>
            <person name="Spannagl M."/>
            <person name="Cheung F."/>
            <person name="De Mita S."/>
            <person name="Krishnakumar V."/>
            <person name="Gundlach H."/>
            <person name="Zhou S."/>
            <person name="Mudge J."/>
            <person name="Bharti A.K."/>
            <person name="Murray J.D."/>
            <person name="Naoumkina M.A."/>
            <person name="Rosen B."/>
            <person name="Silverstein K.A."/>
            <person name="Tang H."/>
            <person name="Rombauts S."/>
            <person name="Zhao P.X."/>
            <person name="Zhou P."/>
            <person name="Barbe V."/>
            <person name="Bardou P."/>
            <person name="Bechner M."/>
            <person name="Bellec A."/>
            <person name="Berger A."/>
            <person name="Berges H."/>
            <person name="Bidwell S."/>
            <person name="Bisseling T."/>
            <person name="Choisne N."/>
            <person name="Couloux A."/>
            <person name="Denny R."/>
            <person name="Deshpande S."/>
            <person name="Dai X."/>
            <person name="Doyle J.J."/>
            <person name="Dudez A.M."/>
            <person name="Farmer A.D."/>
            <person name="Fouteau S."/>
            <person name="Franken C."/>
            <person name="Gibelin C."/>
            <person name="Gish J."/>
            <person name="Goldstein S."/>
            <person name="Gonzalez A.J."/>
            <person name="Green P.J."/>
            <person name="Hallab A."/>
            <person name="Hartog M."/>
            <person name="Hua A."/>
            <person name="Humphray S.J."/>
            <person name="Jeong D.H."/>
            <person name="Jing Y."/>
            <person name="Jocker A."/>
            <person name="Kenton S.M."/>
            <person name="Kim D.J."/>
            <person name="Klee K."/>
            <person name="Lai H."/>
            <person name="Lang C."/>
            <person name="Lin S."/>
            <person name="Macmil S.L."/>
            <person name="Magdelenat G."/>
            <person name="Matthews L."/>
            <person name="McCorrison J."/>
            <person name="Monaghan E.L."/>
            <person name="Mun J.H."/>
            <person name="Najar F.Z."/>
            <person name="Nicholson C."/>
            <person name="Noirot C."/>
            <person name="O'Bleness M."/>
            <person name="Paule C.R."/>
            <person name="Poulain J."/>
            <person name="Prion F."/>
            <person name="Qin B."/>
            <person name="Qu C."/>
            <person name="Retzel E.F."/>
            <person name="Riddle C."/>
            <person name="Sallet E."/>
            <person name="Samain S."/>
            <person name="Samson N."/>
            <person name="Sanders I."/>
            <person name="Saurat O."/>
            <person name="Scarpelli C."/>
            <person name="Schiex T."/>
            <person name="Segurens B."/>
            <person name="Severin A.J."/>
            <person name="Sherrier D.J."/>
            <person name="Shi R."/>
            <person name="Sims S."/>
            <person name="Singer S.R."/>
            <person name="Sinharoy S."/>
            <person name="Sterck L."/>
            <person name="Viollet A."/>
            <person name="Wang B.B."/>
            <person name="Wang K."/>
            <person name="Wang M."/>
            <person name="Wang X."/>
            <person name="Warfsmann J."/>
            <person name="Weissenbach J."/>
            <person name="White D.D."/>
            <person name="White J.D."/>
            <person name="Wiley G.B."/>
            <person name="Wincker P."/>
            <person name="Xing Y."/>
            <person name="Yang L."/>
            <person name="Yao Z."/>
            <person name="Ying F."/>
            <person name="Zhai J."/>
            <person name="Zhou L."/>
            <person name="Zuber A."/>
            <person name="Denarie J."/>
            <person name="Dixon R.A."/>
            <person name="May G.D."/>
            <person name="Schwartz D.C."/>
            <person name="Rogers J."/>
            <person name="Quetier F."/>
            <person name="Town C.D."/>
            <person name="Roe B.A."/>
        </authorList>
    </citation>
    <scope>NUCLEOTIDE SEQUENCE [LARGE SCALE GENOMIC DNA]</scope>
    <source>
        <strain evidence="2">A17</strain>
        <strain evidence="3 4">cv. Jemalong A17</strain>
    </source>
</reference>
<evidence type="ECO:0000313" key="2">
    <source>
        <dbReference type="EMBL" id="KEH35935.1"/>
    </source>
</evidence>
<evidence type="ECO:0000256" key="1">
    <source>
        <dbReference type="SAM" id="MobiDB-lite"/>
    </source>
</evidence>
<reference evidence="2 4" key="2">
    <citation type="journal article" date="2014" name="BMC Genomics">
        <title>An improved genome release (version Mt4.0) for the model legume Medicago truncatula.</title>
        <authorList>
            <person name="Tang H."/>
            <person name="Krishnakumar V."/>
            <person name="Bidwell S."/>
            <person name="Rosen B."/>
            <person name="Chan A."/>
            <person name="Zhou S."/>
            <person name="Gentzbittel L."/>
            <person name="Childs K.L."/>
            <person name="Yandell M."/>
            <person name="Gundlach H."/>
            <person name="Mayer K.F."/>
            <person name="Schwartz D.C."/>
            <person name="Town C.D."/>
        </authorList>
    </citation>
    <scope>GENOME REANNOTATION</scope>
    <source>
        <strain evidence="2">A17</strain>
        <strain evidence="3 4">cv. Jemalong A17</strain>
    </source>
</reference>
<dbReference type="HOGENOM" id="CLU_2708532_0_0_1"/>
<protein>
    <submittedName>
        <fullName evidence="2 3">Uncharacterized protein</fullName>
    </submittedName>
</protein>
<evidence type="ECO:0000313" key="4">
    <source>
        <dbReference type="Proteomes" id="UP000002051"/>
    </source>
</evidence>
<feature type="compositionally biased region" description="Basic and acidic residues" evidence="1">
    <location>
        <begin position="22"/>
        <end position="52"/>
    </location>
</feature>
<proteinExistence type="predicted"/>
<dbReference type="AlphaFoldDB" id="A0A072VCR0"/>
<dbReference type="EnsemblPlants" id="KEH35935">
    <property type="protein sequence ID" value="KEH35935"/>
    <property type="gene ID" value="MTR_3g108510"/>
</dbReference>
<sequence>MNLKRIREKKEIRPGVNRKVRNREINRDLDGGGKGEQRKVDAWDERGGREEDCRDENDNNENETCIELCIGND</sequence>
<gene>
    <name evidence="2" type="ordered locus">MTR_3g108510</name>
</gene>
<feature type="region of interest" description="Disordered" evidence="1">
    <location>
        <begin position="17"/>
        <end position="59"/>
    </location>
</feature>
<dbReference type="Proteomes" id="UP000002051">
    <property type="component" value="Chromosome 3"/>
</dbReference>